<reference evidence="1" key="1">
    <citation type="submission" date="2020-07" db="EMBL/GenBank/DDBJ databases">
        <title>Multicomponent nature underlies the extraordinary mechanical properties of spider dragline silk.</title>
        <authorList>
            <person name="Kono N."/>
            <person name="Nakamura H."/>
            <person name="Mori M."/>
            <person name="Yoshida Y."/>
            <person name="Ohtoshi R."/>
            <person name="Malay A.D."/>
            <person name="Moran D.A.P."/>
            <person name="Tomita M."/>
            <person name="Numata K."/>
            <person name="Arakawa K."/>
        </authorList>
    </citation>
    <scope>NUCLEOTIDE SEQUENCE</scope>
</reference>
<evidence type="ECO:0000313" key="1">
    <source>
        <dbReference type="EMBL" id="GFQ80808.1"/>
    </source>
</evidence>
<dbReference type="Proteomes" id="UP000887116">
    <property type="component" value="Unassembled WGS sequence"/>
</dbReference>
<dbReference type="EMBL" id="BMAO01022275">
    <property type="protein sequence ID" value="GFQ80808.1"/>
    <property type="molecule type" value="Genomic_DNA"/>
</dbReference>
<sequence length="191" mass="22776">MWTLKEFILVKLAAGFVNDYDTRKMINRYEEEIWMKVIRERISTFHIPLIWKEEIIVLFKSMAIDVIKWRSDHNGTITMEQEKSLKFCFNADGTVDPVKTVHLLIHSERLDLETCFILACRHWPIREAIVFFDNLHESAWEQIRHKRSTSSEEDEGMRQYIKQISDLGKAIRLQTYEVEHSNRGRTFRGCI</sequence>
<proteinExistence type="predicted"/>
<dbReference type="OrthoDB" id="6414224at2759"/>
<evidence type="ECO:0000313" key="2">
    <source>
        <dbReference type="Proteomes" id="UP000887116"/>
    </source>
</evidence>
<dbReference type="AlphaFoldDB" id="A0A8X6KSH9"/>
<name>A0A8X6KSH9_TRICU</name>
<accession>A0A8X6KSH9</accession>
<gene>
    <name evidence="1" type="ORF">TNCT_97061</name>
</gene>
<keyword evidence="2" id="KW-1185">Reference proteome</keyword>
<protein>
    <submittedName>
        <fullName evidence="1">Uncharacterized protein</fullName>
    </submittedName>
</protein>
<comment type="caution">
    <text evidence="1">The sequence shown here is derived from an EMBL/GenBank/DDBJ whole genome shotgun (WGS) entry which is preliminary data.</text>
</comment>
<organism evidence="1 2">
    <name type="scientific">Trichonephila clavata</name>
    <name type="common">Joro spider</name>
    <name type="synonym">Nephila clavata</name>
    <dbReference type="NCBI Taxonomy" id="2740835"/>
    <lineage>
        <taxon>Eukaryota</taxon>
        <taxon>Metazoa</taxon>
        <taxon>Ecdysozoa</taxon>
        <taxon>Arthropoda</taxon>
        <taxon>Chelicerata</taxon>
        <taxon>Arachnida</taxon>
        <taxon>Araneae</taxon>
        <taxon>Araneomorphae</taxon>
        <taxon>Entelegynae</taxon>
        <taxon>Araneoidea</taxon>
        <taxon>Nephilidae</taxon>
        <taxon>Trichonephila</taxon>
    </lineage>
</organism>